<evidence type="ECO:0000313" key="2">
    <source>
        <dbReference type="Proteomes" id="UP000694569"/>
    </source>
</evidence>
<keyword evidence="2" id="KW-1185">Reference proteome</keyword>
<dbReference type="OrthoDB" id="10024265at2759"/>
<dbReference type="Gene3D" id="2.40.50.140">
    <property type="entry name" value="Nucleic acid-binding proteins"/>
    <property type="match status" value="1"/>
</dbReference>
<dbReference type="Pfam" id="PF16100">
    <property type="entry name" value="RMI2"/>
    <property type="match status" value="1"/>
</dbReference>
<reference evidence="1" key="2">
    <citation type="submission" date="2025-09" db="UniProtKB">
        <authorList>
            <consortium name="Ensembl"/>
        </authorList>
    </citation>
    <scope>IDENTIFICATION</scope>
</reference>
<dbReference type="InterPro" id="IPR032245">
    <property type="entry name" value="RMI2"/>
</dbReference>
<dbReference type="GO" id="GO:0043007">
    <property type="term" value="P:maintenance of rDNA"/>
    <property type="evidence" value="ECO:0007669"/>
    <property type="project" value="TreeGrafter"/>
</dbReference>
<evidence type="ECO:0000313" key="1">
    <source>
        <dbReference type="Ensembl" id="ENSLLEP00000019363.1"/>
    </source>
</evidence>
<evidence type="ECO:0008006" key="3">
    <source>
        <dbReference type="Google" id="ProtNLM"/>
    </source>
</evidence>
<dbReference type="GO" id="GO:0005829">
    <property type="term" value="C:cytosol"/>
    <property type="evidence" value="ECO:0007669"/>
    <property type="project" value="TreeGrafter"/>
</dbReference>
<dbReference type="PANTHER" id="PTHR33962">
    <property type="entry name" value="RECQ-MEDIATED GENOME INSTABILITY PROTEIN 2 RMI2"/>
    <property type="match status" value="1"/>
</dbReference>
<protein>
    <recommendedName>
        <fullName evidence="3">RecQ-mediated genome instability protein 2</fullName>
    </recommendedName>
</protein>
<proteinExistence type="predicted"/>
<dbReference type="Ensembl" id="ENSLLET00000020127.1">
    <property type="protein sequence ID" value="ENSLLEP00000019363.1"/>
    <property type="gene ID" value="ENSLLEG00000012271.1"/>
</dbReference>
<dbReference type="GO" id="GO:0006281">
    <property type="term" value="P:DNA repair"/>
    <property type="evidence" value="ECO:0007669"/>
    <property type="project" value="TreeGrafter"/>
</dbReference>
<name>A0A8C5MXT2_9ANUR</name>
<reference evidence="1" key="1">
    <citation type="submission" date="2025-08" db="UniProtKB">
        <authorList>
            <consortium name="Ensembl"/>
        </authorList>
    </citation>
    <scope>IDENTIFICATION</scope>
</reference>
<dbReference type="GeneTree" id="ENSGT00390000001653"/>
<dbReference type="GO" id="GO:2000042">
    <property type="term" value="P:negative regulation of double-strand break repair via homologous recombination"/>
    <property type="evidence" value="ECO:0007669"/>
    <property type="project" value="TreeGrafter"/>
</dbReference>
<accession>A0A8C5MXT2</accession>
<dbReference type="GO" id="GO:0016607">
    <property type="term" value="C:nuclear speck"/>
    <property type="evidence" value="ECO:0007669"/>
    <property type="project" value="TreeGrafter"/>
</dbReference>
<dbReference type="PANTHER" id="PTHR33962:SF1">
    <property type="entry name" value="RECQ-MEDIATED GENOME INSTABILITY PROTEIN 2"/>
    <property type="match status" value="1"/>
</dbReference>
<dbReference type="InterPro" id="IPR012340">
    <property type="entry name" value="NA-bd_OB-fold"/>
</dbReference>
<organism evidence="1 2">
    <name type="scientific">Leptobrachium leishanense</name>
    <name type="common">Leishan spiny toad</name>
    <dbReference type="NCBI Taxonomy" id="445787"/>
    <lineage>
        <taxon>Eukaryota</taxon>
        <taxon>Metazoa</taxon>
        <taxon>Chordata</taxon>
        <taxon>Craniata</taxon>
        <taxon>Vertebrata</taxon>
        <taxon>Euteleostomi</taxon>
        <taxon>Amphibia</taxon>
        <taxon>Batrachia</taxon>
        <taxon>Anura</taxon>
        <taxon>Pelobatoidea</taxon>
        <taxon>Megophryidae</taxon>
        <taxon>Leptobrachium</taxon>
    </lineage>
</organism>
<dbReference type="GO" id="GO:0033045">
    <property type="term" value="P:regulation of sister chromatid segregation"/>
    <property type="evidence" value="ECO:0007669"/>
    <property type="project" value="TreeGrafter"/>
</dbReference>
<dbReference type="Proteomes" id="UP000694569">
    <property type="component" value="Unplaced"/>
</dbReference>
<dbReference type="AlphaFoldDB" id="A0A8C5MXT2"/>
<sequence>MEDAGATRFNFPPVKMLACRLKECKKRAGSVSSFWLEDPSGDVLEVGTVWMQGRILEVQTVRGTTLRLTDDTHTFTVCGAEQVPKGKPCLEPGKYVMVMGVVTSCSPEPVLRAVKITDLSQNPLHQRLWTYEVEDLHKNMNYTKT</sequence>